<gene>
    <name evidence="6" type="ORF">OE104_07115</name>
</gene>
<sequence>MKKGVLFVIFSFELLLSACGGEKIENRKEWPLESFEHIDQNGMSFTKEDLSGKVWVASFIFTNCETVCSPITANMARIQRMFADEELEDVHLVSFSVDPEVDEPENLKTFAEKFTDQLDNWHFLTGYSQTYIEQFAKENFKMYVFKPDNDDQVMHGTDIFLIDQTGTIVKYYDGLDVPYEEILHDVKILLGK</sequence>
<feature type="disulfide bond" description="Redox-active" evidence="4">
    <location>
        <begin position="64"/>
        <end position="68"/>
    </location>
</feature>
<dbReference type="InterPro" id="IPR036249">
    <property type="entry name" value="Thioredoxin-like_sf"/>
</dbReference>
<protein>
    <submittedName>
        <fullName evidence="6">SCO family protein</fullName>
    </submittedName>
</protein>
<dbReference type="KEGG" id="faf:OE104_07115"/>
<feature type="domain" description="Thioredoxin" evidence="5">
    <location>
        <begin position="26"/>
        <end position="191"/>
    </location>
</feature>
<evidence type="ECO:0000256" key="2">
    <source>
        <dbReference type="ARBA" id="ARBA00023008"/>
    </source>
</evidence>
<dbReference type="Gene3D" id="3.40.30.10">
    <property type="entry name" value="Glutaredoxin"/>
    <property type="match status" value="1"/>
</dbReference>
<feature type="binding site" evidence="3">
    <location>
        <position position="155"/>
    </location>
    <ligand>
        <name>Cu cation</name>
        <dbReference type="ChEBI" id="CHEBI:23378"/>
    </ligand>
</feature>
<dbReference type="Proteomes" id="UP001164718">
    <property type="component" value="Chromosome"/>
</dbReference>
<keyword evidence="7" id="KW-1185">Reference proteome</keyword>
<evidence type="ECO:0000256" key="4">
    <source>
        <dbReference type="PIRSR" id="PIRSR603782-2"/>
    </source>
</evidence>
<evidence type="ECO:0000313" key="6">
    <source>
        <dbReference type="EMBL" id="WAA11066.1"/>
    </source>
</evidence>
<name>A0A9E8LXV5_9BACI</name>
<evidence type="ECO:0000256" key="3">
    <source>
        <dbReference type="PIRSR" id="PIRSR603782-1"/>
    </source>
</evidence>
<dbReference type="InterPro" id="IPR003782">
    <property type="entry name" value="SCO1/SenC"/>
</dbReference>
<keyword evidence="4" id="KW-1015">Disulfide bond</keyword>
<dbReference type="SUPFAM" id="SSF52833">
    <property type="entry name" value="Thioredoxin-like"/>
    <property type="match status" value="1"/>
</dbReference>
<dbReference type="GO" id="GO:0046872">
    <property type="term" value="F:metal ion binding"/>
    <property type="evidence" value="ECO:0007669"/>
    <property type="project" value="UniProtKB-KW"/>
</dbReference>
<dbReference type="InterPro" id="IPR013766">
    <property type="entry name" value="Thioredoxin_domain"/>
</dbReference>
<dbReference type="RefSeq" id="WP_275418885.1">
    <property type="nucleotide sequence ID" value="NZ_CP106878.1"/>
</dbReference>
<organism evidence="6 7">
    <name type="scientific">Fervidibacillus albus</name>
    <dbReference type="NCBI Taxonomy" id="2980026"/>
    <lineage>
        <taxon>Bacteria</taxon>
        <taxon>Bacillati</taxon>
        <taxon>Bacillota</taxon>
        <taxon>Bacilli</taxon>
        <taxon>Bacillales</taxon>
        <taxon>Bacillaceae</taxon>
        <taxon>Fervidibacillus</taxon>
    </lineage>
</organism>
<comment type="similarity">
    <text evidence="1">Belongs to the SCO1/2 family.</text>
</comment>
<feature type="binding site" evidence="3">
    <location>
        <position position="68"/>
    </location>
    <ligand>
        <name>Cu cation</name>
        <dbReference type="ChEBI" id="CHEBI:23378"/>
    </ligand>
</feature>
<evidence type="ECO:0000259" key="5">
    <source>
        <dbReference type="PROSITE" id="PS51352"/>
    </source>
</evidence>
<dbReference type="CDD" id="cd02968">
    <property type="entry name" value="SCO"/>
    <property type="match status" value="1"/>
</dbReference>
<dbReference type="PANTHER" id="PTHR12151">
    <property type="entry name" value="ELECTRON TRANSPORT PROTIN SCO1/SENC FAMILY MEMBER"/>
    <property type="match status" value="1"/>
</dbReference>
<dbReference type="Pfam" id="PF02630">
    <property type="entry name" value="SCO1-SenC"/>
    <property type="match status" value="1"/>
</dbReference>
<reference evidence="6" key="1">
    <citation type="submission" date="2022-09" db="EMBL/GenBank/DDBJ databases">
        <title>Complete Genomes of Fervidibacillus albus and Fervidibacillus halotolerans isolated from tidal flat sediments.</title>
        <authorList>
            <person name="Kwon K.K."/>
            <person name="Yang S.-H."/>
            <person name="Park M.J."/>
            <person name="Oh H.-M."/>
        </authorList>
    </citation>
    <scope>NUCLEOTIDE SEQUENCE</scope>
    <source>
        <strain evidence="6">MEBiC13591</strain>
    </source>
</reference>
<dbReference type="AlphaFoldDB" id="A0A9E8LXV5"/>
<evidence type="ECO:0000313" key="7">
    <source>
        <dbReference type="Proteomes" id="UP001164718"/>
    </source>
</evidence>
<dbReference type="EMBL" id="CP106878">
    <property type="protein sequence ID" value="WAA11066.1"/>
    <property type="molecule type" value="Genomic_DNA"/>
</dbReference>
<accession>A0A9E8LXV5</accession>
<keyword evidence="3" id="KW-0479">Metal-binding</keyword>
<proteinExistence type="inferred from homology"/>
<keyword evidence="2 3" id="KW-0186">Copper</keyword>
<evidence type="ECO:0000256" key="1">
    <source>
        <dbReference type="ARBA" id="ARBA00010996"/>
    </source>
</evidence>
<feature type="binding site" evidence="3">
    <location>
        <position position="64"/>
    </location>
    <ligand>
        <name>Cu cation</name>
        <dbReference type="ChEBI" id="CHEBI:23378"/>
    </ligand>
</feature>
<dbReference type="PROSITE" id="PS51352">
    <property type="entry name" value="THIOREDOXIN_2"/>
    <property type="match status" value="1"/>
</dbReference>
<dbReference type="PANTHER" id="PTHR12151:SF25">
    <property type="entry name" value="LINALOOL DEHYDRATASE_ISOMERASE DOMAIN-CONTAINING PROTEIN"/>
    <property type="match status" value="1"/>
</dbReference>